<dbReference type="Gene3D" id="3.40.50.1460">
    <property type="match status" value="1"/>
</dbReference>
<sequence>MATLFYPVGIPDAPGLPSLTQVDTAIGKLTGYVRDSFGDARIMDGCARWDHSTVTNLLDHDLPRASPQDTVVLYWSGHGQAGQGSHRLLLAEGRIRARDLTDALLTCPARTVLCVLDCCWSGDAVADIVQEASEMWKQWGVPAREGQTTTVIASARSERALEGAFVEAMLEVLTNGPGSRVGHEHRWDADEERVTPAQLVEGVKAWFDDAGLDQQAFSVNLRHSDVGRFFPSAWHTRTRELTTDSVDERSRARQQAVEVLGRHGIALPPAWTGKALEAHGIVVAGTRGLDEYERAFLGEVIGSLRLALSAQKLALTLIARTSFTEPALRSARRAVTKFDDSPINRQFDLFHDIARKRAFQSATSPVEALIRFIARLAYECGTDPHDSRMYDWAASHGVESHEVNRILTEVSEYSPIRRLVIDLVGDRSVEDELPDSASAQIFEDNTAVGDRIDVRITPASVATVLDAIAALVKDKRNEKFDRVDVVVPDRLVLLDPAAVALPGPRRSLRLAEKYMVSVRVGGRFHCAEDWSKLIEVYRTLTKDSESVWEIDASTDEDLFTALTNCPKAAVFGAVPGPADSRPPDHLLDAVYASPIVVWPAAEFDAETEVGALVKDHWPHIPSAVARARWRPPGSEQLSLLRHVWEDDEWLTLAKVIDDYG</sequence>
<dbReference type="RefSeq" id="WP_054289255.1">
    <property type="nucleotide sequence ID" value="NZ_CP012752.1"/>
</dbReference>
<proteinExistence type="predicted"/>
<accession>A0A0N7F305</accession>
<evidence type="ECO:0000313" key="2">
    <source>
        <dbReference type="EMBL" id="ALG07287.1"/>
    </source>
</evidence>
<dbReference type="Pfam" id="PF19965">
    <property type="entry name" value="VMAP-M2"/>
    <property type="match status" value="1"/>
</dbReference>
<evidence type="ECO:0000313" key="3">
    <source>
        <dbReference type="Proteomes" id="UP000063699"/>
    </source>
</evidence>
<feature type="domain" description="vWA-MoxR associated protein middle region 2" evidence="1">
    <location>
        <begin position="252"/>
        <end position="399"/>
    </location>
</feature>
<keyword evidence="3" id="KW-1185">Reference proteome</keyword>
<dbReference type="EMBL" id="CP012752">
    <property type="protein sequence ID" value="ALG07287.1"/>
    <property type="molecule type" value="Genomic_DNA"/>
</dbReference>
<gene>
    <name evidence="2" type="ORF">AOZ06_10450</name>
</gene>
<reference evidence="2 3" key="1">
    <citation type="submission" date="2015-07" db="EMBL/GenBank/DDBJ databases">
        <title>Genome sequencing of Kibdelosporangium phytohabitans.</title>
        <authorList>
            <person name="Qin S."/>
            <person name="Xing K."/>
        </authorList>
    </citation>
    <scope>NUCLEOTIDE SEQUENCE [LARGE SCALE GENOMIC DNA]</scope>
    <source>
        <strain evidence="2 3">KLBMP1111</strain>
    </source>
</reference>
<name>A0A0N7F305_9PSEU</name>
<dbReference type="AlphaFoldDB" id="A0A0N7F305"/>
<dbReference type="Proteomes" id="UP000063699">
    <property type="component" value="Chromosome"/>
</dbReference>
<dbReference type="InterPro" id="IPR045446">
    <property type="entry name" value="VMAP-M2"/>
</dbReference>
<dbReference type="OrthoDB" id="8447555at2"/>
<dbReference type="KEGG" id="kphy:AOZ06_10450"/>
<protein>
    <recommendedName>
        <fullName evidence="1">vWA-MoxR associated protein middle region 2 domain-containing protein</fullName>
    </recommendedName>
</protein>
<dbReference type="STRING" id="860235.AOZ06_10450"/>
<organism evidence="2 3">
    <name type="scientific">Kibdelosporangium phytohabitans</name>
    <dbReference type="NCBI Taxonomy" id="860235"/>
    <lineage>
        <taxon>Bacteria</taxon>
        <taxon>Bacillati</taxon>
        <taxon>Actinomycetota</taxon>
        <taxon>Actinomycetes</taxon>
        <taxon>Pseudonocardiales</taxon>
        <taxon>Pseudonocardiaceae</taxon>
        <taxon>Kibdelosporangium</taxon>
    </lineage>
</organism>
<evidence type="ECO:0000259" key="1">
    <source>
        <dbReference type="Pfam" id="PF19965"/>
    </source>
</evidence>